<accession>A0A699IAW9</accession>
<feature type="region of interest" description="Disordered" evidence="1">
    <location>
        <begin position="77"/>
        <end position="113"/>
    </location>
</feature>
<feature type="compositionally biased region" description="Basic and acidic residues" evidence="1">
    <location>
        <begin position="233"/>
        <end position="252"/>
    </location>
</feature>
<comment type="caution">
    <text evidence="2">The sequence shown here is derived from an EMBL/GenBank/DDBJ whole genome shotgun (WGS) entry which is preliminary data.</text>
</comment>
<gene>
    <name evidence="2" type="ORF">Tci_507314</name>
</gene>
<reference evidence="2" key="1">
    <citation type="journal article" date="2019" name="Sci. Rep.">
        <title>Draft genome of Tanacetum cinerariifolium, the natural source of mosquito coil.</title>
        <authorList>
            <person name="Yamashiro T."/>
            <person name="Shiraishi A."/>
            <person name="Satake H."/>
            <person name="Nakayama K."/>
        </authorList>
    </citation>
    <scope>NUCLEOTIDE SEQUENCE</scope>
</reference>
<feature type="compositionally biased region" description="Basic residues" evidence="1">
    <location>
        <begin position="87"/>
        <end position="97"/>
    </location>
</feature>
<proteinExistence type="predicted"/>
<feature type="compositionally biased region" description="Basic and acidic residues" evidence="1">
    <location>
        <begin position="77"/>
        <end position="86"/>
    </location>
</feature>
<dbReference type="AlphaFoldDB" id="A0A699IAW9"/>
<sequence>MKLIICHLGRTHNIHQRSASSFHLAEEDLRLGNLKFIPKGEADEVFGMPIPNELIPNNIKNTPYYSAYLMDAKHDRKITSEKEGKKKPTTAKQPKPKPAKEKSSKLAPAPKPKSFFQLVNKPNEELAQLEPEPELEYQGEGEDQDVKRVIQMSLESFQAHSQAHVGGVAIRECVAEATRPLPVVEGKGKAIANEQVDTSTNIVRDSTSPIDAETSVDTDKTNSGGQAGSDPGKTPESRPPLEREFMNEDQARPDPGVSHVDLDGSNPEPTYEEFMANLYLDVYESLKFPVDERVILEEPLSSSETLSSMKNQDDAYTIRDQFLNEKLIKEEPGKLNVDSEVVSIVTVLIHQVSFLIPWLSTPIIDLSPSKPVSSTNQAPIFTATTTTTTTTLLLPPPLQQQIFKEAVHIALQALLRDRFRELPEAVMKEILYQRMFKSSSYKSLHEHVALYEALEASMKRANRDEFLVVKEKSCKRCWSTQPSAPQSLAWKSFDTRETPSSFTRQKLAFHYEQPIKDESILDDVNVSDFEDIDNVKEKQEKDKIGTKPDKNEKCGKAWRCQKPITVKKAEKRRKYKFKGPNMKILEVVFIQEQRQGLILQFTQSSTSGGQTVKLSKL</sequence>
<organism evidence="2">
    <name type="scientific">Tanacetum cinerariifolium</name>
    <name type="common">Dalmatian daisy</name>
    <name type="synonym">Chrysanthemum cinerariifolium</name>
    <dbReference type="NCBI Taxonomy" id="118510"/>
    <lineage>
        <taxon>Eukaryota</taxon>
        <taxon>Viridiplantae</taxon>
        <taxon>Streptophyta</taxon>
        <taxon>Embryophyta</taxon>
        <taxon>Tracheophyta</taxon>
        <taxon>Spermatophyta</taxon>
        <taxon>Magnoliopsida</taxon>
        <taxon>eudicotyledons</taxon>
        <taxon>Gunneridae</taxon>
        <taxon>Pentapetalae</taxon>
        <taxon>asterids</taxon>
        <taxon>campanulids</taxon>
        <taxon>Asterales</taxon>
        <taxon>Asteraceae</taxon>
        <taxon>Asteroideae</taxon>
        <taxon>Anthemideae</taxon>
        <taxon>Anthemidinae</taxon>
        <taxon>Tanacetum</taxon>
    </lineage>
</organism>
<feature type="region of interest" description="Disordered" evidence="1">
    <location>
        <begin position="196"/>
        <end position="268"/>
    </location>
</feature>
<evidence type="ECO:0000256" key="1">
    <source>
        <dbReference type="SAM" id="MobiDB-lite"/>
    </source>
</evidence>
<protein>
    <recommendedName>
        <fullName evidence="3">Histone deacetylase 14</fullName>
    </recommendedName>
</protein>
<evidence type="ECO:0000313" key="2">
    <source>
        <dbReference type="EMBL" id="GEZ35341.1"/>
    </source>
</evidence>
<name>A0A699IAW9_TANCI</name>
<evidence type="ECO:0008006" key="3">
    <source>
        <dbReference type="Google" id="ProtNLM"/>
    </source>
</evidence>
<dbReference type="EMBL" id="BKCJ010268816">
    <property type="protein sequence ID" value="GEZ35341.1"/>
    <property type="molecule type" value="Genomic_DNA"/>
</dbReference>
<feature type="compositionally biased region" description="Polar residues" evidence="1">
    <location>
        <begin position="196"/>
        <end position="209"/>
    </location>
</feature>